<dbReference type="PROSITE" id="PS00028">
    <property type="entry name" value="ZINC_FINGER_C2H2_1"/>
    <property type="match status" value="9"/>
</dbReference>
<protein>
    <recommendedName>
        <fullName evidence="10">C2H2-type domain-containing protein</fullName>
    </recommendedName>
</protein>
<name>A0ABM1ZFZ2_AEDAL</name>
<feature type="domain" description="C2H2-type" evidence="10">
    <location>
        <begin position="330"/>
        <end position="357"/>
    </location>
</feature>
<dbReference type="EnsemblMetazoa" id="AALFPA23_018084.R26546">
    <property type="protein sequence ID" value="AALFPA23_018084.P26546"/>
    <property type="gene ID" value="AALFPA23_018084"/>
</dbReference>
<keyword evidence="6" id="KW-0804">Transcription</keyword>
<feature type="domain" description="C2H2-type" evidence="10">
    <location>
        <begin position="386"/>
        <end position="413"/>
    </location>
</feature>
<dbReference type="Pfam" id="PF00096">
    <property type="entry name" value="zf-C2H2"/>
    <property type="match status" value="8"/>
</dbReference>
<proteinExistence type="predicted"/>
<keyword evidence="12" id="KW-1185">Reference proteome</keyword>
<evidence type="ECO:0000256" key="3">
    <source>
        <dbReference type="ARBA" id="ARBA00022737"/>
    </source>
</evidence>
<evidence type="ECO:0000259" key="10">
    <source>
        <dbReference type="PROSITE" id="PS50157"/>
    </source>
</evidence>
<evidence type="ECO:0000313" key="11">
    <source>
        <dbReference type="EnsemblMetazoa" id="AALFPA23_018084.P26546"/>
    </source>
</evidence>
<keyword evidence="3" id="KW-0677">Repeat</keyword>
<keyword evidence="2" id="KW-0479">Metal-binding</keyword>
<evidence type="ECO:0000256" key="1">
    <source>
        <dbReference type="ARBA" id="ARBA00004123"/>
    </source>
</evidence>
<dbReference type="SUPFAM" id="SSF57667">
    <property type="entry name" value="beta-beta-alpha zinc fingers"/>
    <property type="match status" value="5"/>
</dbReference>
<feature type="domain" description="C2H2-type" evidence="10">
    <location>
        <begin position="246"/>
        <end position="273"/>
    </location>
</feature>
<keyword evidence="7" id="KW-0539">Nucleus</keyword>
<evidence type="ECO:0000256" key="9">
    <source>
        <dbReference type="SAM" id="MobiDB-lite"/>
    </source>
</evidence>
<evidence type="ECO:0000256" key="7">
    <source>
        <dbReference type="ARBA" id="ARBA00023242"/>
    </source>
</evidence>
<feature type="domain" description="C2H2-type" evidence="10">
    <location>
        <begin position="529"/>
        <end position="549"/>
    </location>
</feature>
<keyword evidence="4" id="KW-0862">Zinc</keyword>
<evidence type="ECO:0000313" key="12">
    <source>
        <dbReference type="Proteomes" id="UP000069940"/>
    </source>
</evidence>
<dbReference type="GeneID" id="109421530"/>
<keyword evidence="8" id="KW-0863">Zinc-finger</keyword>
<dbReference type="PANTHER" id="PTHR24399">
    <property type="entry name" value="ZINC FINGER AND BTB DOMAIN-CONTAINING"/>
    <property type="match status" value="1"/>
</dbReference>
<dbReference type="PROSITE" id="PS50157">
    <property type="entry name" value="ZINC_FINGER_C2H2_2"/>
    <property type="match status" value="10"/>
</dbReference>
<feature type="region of interest" description="Disordered" evidence="9">
    <location>
        <begin position="160"/>
        <end position="215"/>
    </location>
</feature>
<keyword evidence="5" id="KW-0805">Transcription regulation</keyword>
<comment type="subcellular location">
    <subcellularLocation>
        <location evidence="1">Nucleus</location>
    </subcellularLocation>
</comment>
<evidence type="ECO:0000256" key="8">
    <source>
        <dbReference type="PROSITE-ProRule" id="PRU00042"/>
    </source>
</evidence>
<evidence type="ECO:0000256" key="5">
    <source>
        <dbReference type="ARBA" id="ARBA00023015"/>
    </source>
</evidence>
<feature type="domain" description="C2H2-type" evidence="10">
    <location>
        <begin position="302"/>
        <end position="329"/>
    </location>
</feature>
<feature type="domain" description="C2H2-type" evidence="10">
    <location>
        <begin position="358"/>
        <end position="385"/>
    </location>
</feature>
<evidence type="ECO:0000256" key="2">
    <source>
        <dbReference type="ARBA" id="ARBA00022723"/>
    </source>
</evidence>
<dbReference type="PANTHER" id="PTHR24399:SF70">
    <property type="entry name" value="C2H2-TYPE DOMAIN-CONTAINING PROTEIN"/>
    <property type="match status" value="1"/>
</dbReference>
<accession>A0ABM1ZFZ2</accession>
<evidence type="ECO:0000256" key="6">
    <source>
        <dbReference type="ARBA" id="ARBA00023163"/>
    </source>
</evidence>
<dbReference type="InterPro" id="IPR013087">
    <property type="entry name" value="Znf_C2H2_type"/>
</dbReference>
<evidence type="ECO:0000256" key="4">
    <source>
        <dbReference type="ARBA" id="ARBA00022833"/>
    </source>
</evidence>
<dbReference type="InterPro" id="IPR036236">
    <property type="entry name" value="Znf_C2H2_sf"/>
</dbReference>
<feature type="domain" description="C2H2-type" evidence="10">
    <location>
        <begin position="445"/>
        <end position="472"/>
    </location>
</feature>
<sequence>MSLAKNPVCPFEKQEVVCKICEGTDGAMESIFCEPNDHRLLNKIFKSTNVKVQPVCGILSPICEFCRARIDQFDDNFQPRCQEYVVEKIKFTAPAYDPFNCLDPCEPDIDVKEECLAEKLKETDEPFVKEVQIPLNCEDTDDEEDKTLKLGVETQTKIEIVGDSGLSKDDSDDDDKFNQESDRDTQEDDEDRDYTPNVEHSQKRKRGRPKLVLPNEGKAPTKCTICDKLVLYMKEHMQTHAKDKRLKCPHCDRTFAQSNNLTYHIRKHTGEKPFPCNKCDKSFICKSHLISHARYHENDQPYQCEVCSKRFNQACNLTKHLRVHSGEKPYSCKLCGKAFMNLSNMKVHEKRHQGDQSFTCEVCSKSFYDKYHLERHMMVHTKKKRFKCVRCPKQFDTVEDLKSHATHHKDSEEFISCEHCSKPFNTIHKLNLHMRSHMVIEVDSLKCDVCAKQFKRRDHLESHRDKEHGQREKQTKAPREVIIDPETAKAQLAGPFQKPYQCEVCFKIFNQAFNLKVHLKTHIPDDKLLGCDKCPRQFRRRDHLEAHQRKGECLPETTAVMTVETNDEMEEKPDFNSMIDLSPEKVPLDTHQIVLAFEVQRV</sequence>
<dbReference type="Proteomes" id="UP000069940">
    <property type="component" value="Unassembled WGS sequence"/>
</dbReference>
<feature type="domain" description="C2H2-type" evidence="10">
    <location>
        <begin position="500"/>
        <end position="527"/>
    </location>
</feature>
<feature type="domain" description="C2H2-type" evidence="10">
    <location>
        <begin position="274"/>
        <end position="301"/>
    </location>
</feature>
<dbReference type="RefSeq" id="XP_029727092.1">
    <property type="nucleotide sequence ID" value="XM_029871232.2"/>
</dbReference>
<dbReference type="Gene3D" id="3.30.160.60">
    <property type="entry name" value="Classic Zinc Finger"/>
    <property type="match status" value="8"/>
</dbReference>
<feature type="domain" description="C2H2-type" evidence="10">
    <location>
        <begin position="415"/>
        <end position="437"/>
    </location>
</feature>
<reference evidence="11" key="2">
    <citation type="submission" date="2025-05" db="UniProtKB">
        <authorList>
            <consortium name="EnsemblMetazoa"/>
        </authorList>
    </citation>
    <scope>IDENTIFICATION</scope>
    <source>
        <strain evidence="11">Foshan</strain>
    </source>
</reference>
<dbReference type="SMART" id="SM00355">
    <property type="entry name" value="ZnF_C2H2"/>
    <property type="match status" value="11"/>
</dbReference>
<reference evidence="12" key="1">
    <citation type="journal article" date="2015" name="Proc. Natl. Acad. Sci. U.S.A.">
        <title>Genome sequence of the Asian Tiger mosquito, Aedes albopictus, reveals insights into its biology, genetics, and evolution.</title>
        <authorList>
            <person name="Chen X.G."/>
            <person name="Jiang X."/>
            <person name="Gu J."/>
            <person name="Xu M."/>
            <person name="Wu Y."/>
            <person name="Deng Y."/>
            <person name="Zhang C."/>
            <person name="Bonizzoni M."/>
            <person name="Dermauw W."/>
            <person name="Vontas J."/>
            <person name="Armbruster P."/>
            <person name="Huang X."/>
            <person name="Yang Y."/>
            <person name="Zhang H."/>
            <person name="He W."/>
            <person name="Peng H."/>
            <person name="Liu Y."/>
            <person name="Wu K."/>
            <person name="Chen J."/>
            <person name="Lirakis M."/>
            <person name="Topalis P."/>
            <person name="Van Leeuwen T."/>
            <person name="Hall A.B."/>
            <person name="Jiang X."/>
            <person name="Thorpe C."/>
            <person name="Mueller R.L."/>
            <person name="Sun C."/>
            <person name="Waterhouse R.M."/>
            <person name="Yan G."/>
            <person name="Tu Z.J."/>
            <person name="Fang X."/>
            <person name="James A.A."/>
        </authorList>
    </citation>
    <scope>NUCLEOTIDE SEQUENCE [LARGE SCALE GENOMIC DNA]</scope>
    <source>
        <strain evidence="12">Foshan</strain>
    </source>
</reference>
<organism evidence="11 12">
    <name type="scientific">Aedes albopictus</name>
    <name type="common">Asian tiger mosquito</name>
    <name type="synonym">Stegomyia albopicta</name>
    <dbReference type="NCBI Taxonomy" id="7160"/>
    <lineage>
        <taxon>Eukaryota</taxon>
        <taxon>Metazoa</taxon>
        <taxon>Ecdysozoa</taxon>
        <taxon>Arthropoda</taxon>
        <taxon>Hexapoda</taxon>
        <taxon>Insecta</taxon>
        <taxon>Pterygota</taxon>
        <taxon>Neoptera</taxon>
        <taxon>Endopterygota</taxon>
        <taxon>Diptera</taxon>
        <taxon>Nematocera</taxon>
        <taxon>Culicoidea</taxon>
        <taxon>Culicidae</taxon>
        <taxon>Culicinae</taxon>
        <taxon>Aedini</taxon>
        <taxon>Aedes</taxon>
        <taxon>Stegomyia</taxon>
    </lineage>
</organism>